<sequence length="94" mass="10890">MGACAEELRSRFRAGGFQTRNPIPLKIRRVWSLLHTKSYVVANRRDVEVWRRGASPVVVLVIRQPQNSPRVATKRDINITKLNQTFLKFLLCMI</sequence>
<dbReference type="Proteomes" id="UP000499080">
    <property type="component" value="Unassembled WGS sequence"/>
</dbReference>
<proteinExistence type="predicted"/>
<evidence type="ECO:0000313" key="1">
    <source>
        <dbReference type="EMBL" id="GBM89761.1"/>
    </source>
</evidence>
<gene>
    <name evidence="1" type="ORF">AVEN_109171_1</name>
</gene>
<reference evidence="1 2" key="1">
    <citation type="journal article" date="2019" name="Sci. Rep.">
        <title>Orb-weaving spider Araneus ventricosus genome elucidates the spidroin gene catalogue.</title>
        <authorList>
            <person name="Kono N."/>
            <person name="Nakamura H."/>
            <person name="Ohtoshi R."/>
            <person name="Moran D.A.P."/>
            <person name="Shinohara A."/>
            <person name="Yoshida Y."/>
            <person name="Fujiwara M."/>
            <person name="Mori M."/>
            <person name="Tomita M."/>
            <person name="Arakawa K."/>
        </authorList>
    </citation>
    <scope>NUCLEOTIDE SEQUENCE [LARGE SCALE GENOMIC DNA]</scope>
</reference>
<evidence type="ECO:0000313" key="2">
    <source>
        <dbReference type="Proteomes" id="UP000499080"/>
    </source>
</evidence>
<name>A0A4Y2JHG9_ARAVE</name>
<dbReference type="EMBL" id="BGPR01003570">
    <property type="protein sequence ID" value="GBM89761.1"/>
    <property type="molecule type" value="Genomic_DNA"/>
</dbReference>
<accession>A0A4Y2JHG9</accession>
<organism evidence="1 2">
    <name type="scientific">Araneus ventricosus</name>
    <name type="common">Orbweaver spider</name>
    <name type="synonym">Epeira ventricosa</name>
    <dbReference type="NCBI Taxonomy" id="182803"/>
    <lineage>
        <taxon>Eukaryota</taxon>
        <taxon>Metazoa</taxon>
        <taxon>Ecdysozoa</taxon>
        <taxon>Arthropoda</taxon>
        <taxon>Chelicerata</taxon>
        <taxon>Arachnida</taxon>
        <taxon>Araneae</taxon>
        <taxon>Araneomorphae</taxon>
        <taxon>Entelegynae</taxon>
        <taxon>Araneoidea</taxon>
        <taxon>Araneidae</taxon>
        <taxon>Araneus</taxon>
    </lineage>
</organism>
<dbReference type="AlphaFoldDB" id="A0A4Y2JHG9"/>
<comment type="caution">
    <text evidence="1">The sequence shown here is derived from an EMBL/GenBank/DDBJ whole genome shotgun (WGS) entry which is preliminary data.</text>
</comment>
<keyword evidence="2" id="KW-1185">Reference proteome</keyword>
<protein>
    <submittedName>
        <fullName evidence="1">Uncharacterized protein</fullName>
    </submittedName>
</protein>